<reference evidence="1 2" key="2">
    <citation type="journal article" date="2016" name="Genome Announc.">
        <title>Draft Genome Sequence of a Biocontrol Rhizobacterium, Chryseobacterium kwangjuense Strain KJ1R5, Isolated from Pepper (Capsicum annuum).</title>
        <authorList>
            <person name="Jeong J.J."/>
            <person name="Park H."/>
            <person name="Park B.H."/>
            <person name="Mannaa M."/>
            <person name="Sang M.K."/>
            <person name="Choi I.G."/>
            <person name="Kim K.D."/>
        </authorList>
    </citation>
    <scope>NUCLEOTIDE SEQUENCE [LARGE SCALE GENOMIC DNA]</scope>
    <source>
        <strain evidence="1 2">KJ1R5</strain>
    </source>
</reference>
<name>A0A135WIM5_9FLAO</name>
<protein>
    <submittedName>
        <fullName evidence="1">Uncharacterized protein</fullName>
    </submittedName>
</protein>
<dbReference type="AlphaFoldDB" id="A0A135WIM5"/>
<organism evidence="1 2">
    <name type="scientific">Chryseobacterium kwangjuense</name>
    <dbReference type="NCBI Taxonomy" id="267125"/>
    <lineage>
        <taxon>Bacteria</taxon>
        <taxon>Pseudomonadati</taxon>
        <taxon>Bacteroidota</taxon>
        <taxon>Flavobacteriia</taxon>
        <taxon>Flavobacteriales</taxon>
        <taxon>Weeksellaceae</taxon>
        <taxon>Chryseobacterium group</taxon>
        <taxon>Chryseobacterium</taxon>
    </lineage>
</organism>
<dbReference type="OrthoDB" id="1263704at2"/>
<gene>
    <name evidence="1" type="ORF">AU378_02290</name>
</gene>
<dbReference type="EMBL" id="LPUR01000001">
    <property type="protein sequence ID" value="KXH84612.1"/>
    <property type="molecule type" value="Genomic_DNA"/>
</dbReference>
<dbReference type="RefSeq" id="WP_062647575.1">
    <property type="nucleotide sequence ID" value="NZ_LPUR01000001.1"/>
</dbReference>
<accession>A0A135WIM5</accession>
<evidence type="ECO:0000313" key="2">
    <source>
        <dbReference type="Proteomes" id="UP000070513"/>
    </source>
</evidence>
<sequence length="71" mass="8050">MKLETLKSEKFRELQDSQMSTIRGGEYFNTKDGGILTIGGVRHTGLPERWTIGADGVTLTKLQVQYNGQWY</sequence>
<proteinExistence type="predicted"/>
<dbReference type="Proteomes" id="UP000070513">
    <property type="component" value="Unassembled WGS sequence"/>
</dbReference>
<comment type="caution">
    <text evidence="1">The sequence shown here is derived from an EMBL/GenBank/DDBJ whole genome shotgun (WGS) entry which is preliminary data.</text>
</comment>
<reference evidence="2" key="1">
    <citation type="submission" date="2015-12" db="EMBL/GenBank/DDBJ databases">
        <title>Genome sequence of a biocontrol rhizobacterium Chryseobacterium kwangjuense strain KJ1R5 isolated from pepper (Capsicum annuum L.).</title>
        <authorList>
            <person name="Jeong J.-J."/>
            <person name="Park H."/>
            <person name="Mannaa M."/>
            <person name="Sang M.K."/>
            <person name="Choi I.-G."/>
            <person name="Kim K.D."/>
        </authorList>
    </citation>
    <scope>NUCLEOTIDE SEQUENCE [LARGE SCALE GENOMIC DNA]</scope>
    <source>
        <strain evidence="2">KJ1R5</strain>
    </source>
</reference>
<evidence type="ECO:0000313" key="1">
    <source>
        <dbReference type="EMBL" id="KXH84612.1"/>
    </source>
</evidence>